<evidence type="ECO:0000313" key="1">
    <source>
        <dbReference type="EMBL" id="GIJ62068.1"/>
    </source>
</evidence>
<comment type="caution">
    <text evidence="1">The sequence shown here is derived from an EMBL/GenBank/DDBJ whole genome shotgun (WGS) entry which is preliminary data.</text>
</comment>
<dbReference type="AlphaFoldDB" id="A0A8J4E5G3"/>
<reference evidence="1" key="1">
    <citation type="submission" date="2021-01" db="EMBL/GenBank/DDBJ databases">
        <title>Whole genome shotgun sequence of Virgisporangium aurantiacum NBRC 16421.</title>
        <authorList>
            <person name="Komaki H."/>
            <person name="Tamura T."/>
        </authorList>
    </citation>
    <scope>NUCLEOTIDE SEQUENCE</scope>
    <source>
        <strain evidence="1">NBRC 16421</strain>
    </source>
</reference>
<proteinExistence type="predicted"/>
<dbReference type="EMBL" id="BOPG01000075">
    <property type="protein sequence ID" value="GIJ62068.1"/>
    <property type="molecule type" value="Genomic_DNA"/>
</dbReference>
<dbReference type="Proteomes" id="UP000612585">
    <property type="component" value="Unassembled WGS sequence"/>
</dbReference>
<gene>
    <name evidence="1" type="ORF">Vau01_095840</name>
</gene>
<organism evidence="1 2">
    <name type="scientific">Virgisporangium aurantiacum</name>
    <dbReference type="NCBI Taxonomy" id="175570"/>
    <lineage>
        <taxon>Bacteria</taxon>
        <taxon>Bacillati</taxon>
        <taxon>Actinomycetota</taxon>
        <taxon>Actinomycetes</taxon>
        <taxon>Micromonosporales</taxon>
        <taxon>Micromonosporaceae</taxon>
        <taxon>Virgisporangium</taxon>
    </lineage>
</organism>
<protein>
    <submittedName>
        <fullName evidence="1">Uncharacterized protein</fullName>
    </submittedName>
</protein>
<sequence>MNLPTMDPVRRALTEAELTAIIGRIDAADSTAGLLAAVVRSVYNTLLAERGLTLTTLPDGHKIDPRQFHIPTSQWQAIAGAVTDRAAAWGTGPELAMELVNVLPSSYDDPAAPVPDTPRTDRRPDLLHLHISRDAVDVIAAATRHVQALAAHYGPASAEHLTASISWLAALSRLLSLGFGADTRVHRDGHLSLLATTGSGFTYGLIFHDATRRCIAGDGCAATIADDGTAHAPWSTAVIADHIHQPSFPLDAPRPGSWSMHS</sequence>
<accession>A0A8J4E5G3</accession>
<name>A0A8J4E5G3_9ACTN</name>
<evidence type="ECO:0000313" key="2">
    <source>
        <dbReference type="Proteomes" id="UP000612585"/>
    </source>
</evidence>
<keyword evidence="2" id="KW-1185">Reference proteome</keyword>
<dbReference type="RefSeq" id="WP_204007468.1">
    <property type="nucleotide sequence ID" value="NZ_BOPG01000075.1"/>
</dbReference>